<accession>A0A0W8FY06</accession>
<proteinExistence type="predicted"/>
<protein>
    <submittedName>
        <fullName evidence="5">Type iii restriction-modification system methylation subunit</fullName>
        <ecNumber evidence="5">2.1.1.72</ecNumber>
    </submittedName>
</protein>
<dbReference type="InterPro" id="IPR002941">
    <property type="entry name" value="DNA_methylase_N4/N6"/>
</dbReference>
<evidence type="ECO:0000256" key="3">
    <source>
        <dbReference type="ARBA" id="ARBA00022691"/>
    </source>
</evidence>
<dbReference type="SUPFAM" id="SSF53335">
    <property type="entry name" value="S-adenosyl-L-methionine-dependent methyltransferases"/>
    <property type="match status" value="1"/>
</dbReference>
<gene>
    <name evidence="5" type="ORF">ASZ90_004399</name>
</gene>
<dbReference type="EMBL" id="LNQE01000603">
    <property type="protein sequence ID" value="KUG25776.1"/>
    <property type="molecule type" value="Genomic_DNA"/>
</dbReference>
<dbReference type="Gene3D" id="3.40.50.150">
    <property type="entry name" value="Vaccinia Virus protein VP39"/>
    <property type="match status" value="1"/>
</dbReference>
<dbReference type="GO" id="GO:0003677">
    <property type="term" value="F:DNA binding"/>
    <property type="evidence" value="ECO:0007669"/>
    <property type="project" value="InterPro"/>
</dbReference>
<name>A0A0W8FY06_9ZZZZ</name>
<keyword evidence="3" id="KW-0949">S-adenosyl-L-methionine</keyword>
<dbReference type="InterPro" id="IPR029063">
    <property type="entry name" value="SAM-dependent_MTases_sf"/>
</dbReference>
<dbReference type="GO" id="GO:0032259">
    <property type="term" value="P:methylation"/>
    <property type="evidence" value="ECO:0007669"/>
    <property type="project" value="UniProtKB-KW"/>
</dbReference>
<feature type="domain" description="DNA methylase N-4/N-6" evidence="4">
    <location>
        <begin position="71"/>
        <end position="132"/>
    </location>
</feature>
<evidence type="ECO:0000313" key="5">
    <source>
        <dbReference type="EMBL" id="KUG25776.1"/>
    </source>
</evidence>
<evidence type="ECO:0000256" key="1">
    <source>
        <dbReference type="ARBA" id="ARBA00022603"/>
    </source>
</evidence>
<dbReference type="InterPro" id="IPR002295">
    <property type="entry name" value="N4/N6-MTase_EcoPI_Mod-like"/>
</dbReference>
<dbReference type="GO" id="GO:0008170">
    <property type="term" value="F:N-methyltransferase activity"/>
    <property type="evidence" value="ECO:0007669"/>
    <property type="project" value="InterPro"/>
</dbReference>
<dbReference type="GO" id="GO:0009007">
    <property type="term" value="F:site-specific DNA-methyltransferase (adenine-specific) activity"/>
    <property type="evidence" value="ECO:0007669"/>
    <property type="project" value="UniProtKB-EC"/>
</dbReference>
<sequence>MEYELFGFKPPKNRHWMYSQYRAIAMINKGLLRPNPRSGKPQYRLEESNITMLDTNWTDLQEAGFKWNFPNGEKNVELIKRIIRMISDKDSIILDSFAGSGTTAHAVLDLNKEDGGNRKFILVELEENICKEVTAERVKRVINGYEVEKPKGGTEKVEGLGGGFRYCKLTEPLFDELGSVNKEVKFEDLARHIFFSETGQPLPEKIIKSPLIGIYDNTAYYLLYNGIMGDKTINGGNMLTSSILKSLPKYSGQKIIFGEGTRLSLSRLRKVGIIFKQIPYELKVT</sequence>
<dbReference type="AlphaFoldDB" id="A0A0W8FY06"/>
<reference evidence="5" key="1">
    <citation type="journal article" date="2015" name="Proc. Natl. Acad. Sci. U.S.A.">
        <title>Networks of energetic and metabolic interactions define dynamics in microbial communities.</title>
        <authorList>
            <person name="Embree M."/>
            <person name="Liu J.K."/>
            <person name="Al-Bassam M.M."/>
            <person name="Zengler K."/>
        </authorList>
    </citation>
    <scope>NUCLEOTIDE SEQUENCE</scope>
</reference>
<dbReference type="EC" id="2.1.1.72" evidence="5"/>
<dbReference type="Pfam" id="PF01555">
    <property type="entry name" value="N6_N4_Mtase"/>
    <property type="match status" value="1"/>
</dbReference>
<evidence type="ECO:0000256" key="2">
    <source>
        <dbReference type="ARBA" id="ARBA00022679"/>
    </source>
</evidence>
<keyword evidence="1 5" id="KW-0489">Methyltransferase</keyword>
<keyword evidence="2 5" id="KW-0808">Transferase</keyword>
<dbReference type="PRINTS" id="PR00506">
    <property type="entry name" value="D21N6MTFRASE"/>
</dbReference>
<evidence type="ECO:0000259" key="4">
    <source>
        <dbReference type="Pfam" id="PF01555"/>
    </source>
</evidence>
<comment type="caution">
    <text evidence="5">The sequence shown here is derived from an EMBL/GenBank/DDBJ whole genome shotgun (WGS) entry which is preliminary data.</text>
</comment>
<organism evidence="5">
    <name type="scientific">hydrocarbon metagenome</name>
    <dbReference type="NCBI Taxonomy" id="938273"/>
    <lineage>
        <taxon>unclassified sequences</taxon>
        <taxon>metagenomes</taxon>
        <taxon>ecological metagenomes</taxon>
    </lineage>
</organism>